<name>A0AC60PAU9_IXOPE</name>
<organism evidence="1 2">
    <name type="scientific">Ixodes persulcatus</name>
    <name type="common">Taiga tick</name>
    <dbReference type="NCBI Taxonomy" id="34615"/>
    <lineage>
        <taxon>Eukaryota</taxon>
        <taxon>Metazoa</taxon>
        <taxon>Ecdysozoa</taxon>
        <taxon>Arthropoda</taxon>
        <taxon>Chelicerata</taxon>
        <taxon>Arachnida</taxon>
        <taxon>Acari</taxon>
        <taxon>Parasitiformes</taxon>
        <taxon>Ixodida</taxon>
        <taxon>Ixodoidea</taxon>
        <taxon>Ixodidae</taxon>
        <taxon>Ixodinae</taxon>
        <taxon>Ixodes</taxon>
    </lineage>
</organism>
<protein>
    <submittedName>
        <fullName evidence="1">Uncharacterized protein</fullName>
    </submittedName>
</protein>
<keyword evidence="2" id="KW-1185">Reference proteome</keyword>
<sequence length="224" mass="25622">MEDPVRGPEETACAVKVEVSPFENWGTSRSAPEENCQSTTAPWGRAEGRYQCHLCPYSHDVAAAVVQHQRAEEISVIATPPQNLCCGLCEQSFPSRELLLRHRRRTHNWMDGRVECRYCPYSSDYMATLNAHERTHTGERPYGCGTCGKTFTQKCSLNLHMKTHMQHKPFGCDSCGRRFTQKVHLICHQRVHTGEAPYECDRCEMRFKNSSGLRSHKIRHHSDS</sequence>
<dbReference type="EMBL" id="JABSTQ010010925">
    <property type="protein sequence ID" value="KAG0416711.1"/>
    <property type="molecule type" value="Genomic_DNA"/>
</dbReference>
<evidence type="ECO:0000313" key="1">
    <source>
        <dbReference type="EMBL" id="KAG0416711.1"/>
    </source>
</evidence>
<proteinExistence type="predicted"/>
<dbReference type="Proteomes" id="UP000805193">
    <property type="component" value="Unassembled WGS sequence"/>
</dbReference>
<gene>
    <name evidence="1" type="ORF">HPB47_006192</name>
</gene>
<accession>A0AC60PAU9</accession>
<comment type="caution">
    <text evidence="1">The sequence shown here is derived from an EMBL/GenBank/DDBJ whole genome shotgun (WGS) entry which is preliminary data.</text>
</comment>
<reference evidence="1 2" key="1">
    <citation type="journal article" date="2020" name="Cell">
        <title>Large-Scale Comparative Analyses of Tick Genomes Elucidate Their Genetic Diversity and Vector Capacities.</title>
        <authorList>
            <consortium name="Tick Genome and Microbiome Consortium (TIGMIC)"/>
            <person name="Jia N."/>
            <person name="Wang J."/>
            <person name="Shi W."/>
            <person name="Du L."/>
            <person name="Sun Y."/>
            <person name="Zhan W."/>
            <person name="Jiang J.F."/>
            <person name="Wang Q."/>
            <person name="Zhang B."/>
            <person name="Ji P."/>
            <person name="Bell-Sakyi L."/>
            <person name="Cui X.M."/>
            <person name="Yuan T.T."/>
            <person name="Jiang B.G."/>
            <person name="Yang W.F."/>
            <person name="Lam T.T."/>
            <person name="Chang Q.C."/>
            <person name="Ding S.J."/>
            <person name="Wang X.J."/>
            <person name="Zhu J.G."/>
            <person name="Ruan X.D."/>
            <person name="Zhao L."/>
            <person name="Wei J.T."/>
            <person name="Ye R.Z."/>
            <person name="Que T.C."/>
            <person name="Du C.H."/>
            <person name="Zhou Y.H."/>
            <person name="Cheng J.X."/>
            <person name="Dai P.F."/>
            <person name="Guo W.B."/>
            <person name="Han X.H."/>
            <person name="Huang E.J."/>
            <person name="Li L.F."/>
            <person name="Wei W."/>
            <person name="Gao Y.C."/>
            <person name="Liu J.Z."/>
            <person name="Shao H.Z."/>
            <person name="Wang X."/>
            <person name="Wang C.C."/>
            <person name="Yang T.C."/>
            <person name="Huo Q.B."/>
            <person name="Li W."/>
            <person name="Chen H.Y."/>
            <person name="Chen S.E."/>
            <person name="Zhou L.G."/>
            <person name="Ni X.B."/>
            <person name="Tian J.H."/>
            <person name="Sheng Y."/>
            <person name="Liu T."/>
            <person name="Pan Y.S."/>
            <person name="Xia L.Y."/>
            <person name="Li J."/>
            <person name="Zhao F."/>
            <person name="Cao W.C."/>
        </authorList>
    </citation>
    <scope>NUCLEOTIDE SEQUENCE [LARGE SCALE GENOMIC DNA]</scope>
    <source>
        <strain evidence="1">Iper-2018</strain>
    </source>
</reference>
<evidence type="ECO:0000313" key="2">
    <source>
        <dbReference type="Proteomes" id="UP000805193"/>
    </source>
</evidence>